<reference evidence="4 5" key="1">
    <citation type="submission" date="2023-02" db="EMBL/GenBank/DDBJ databases">
        <title>Genome sequence of Mucilaginibacter jinjuensis strain KACC 16571.</title>
        <authorList>
            <person name="Kim S."/>
            <person name="Heo J."/>
            <person name="Kwon S.-W."/>
        </authorList>
    </citation>
    <scope>NUCLEOTIDE SEQUENCE [LARGE SCALE GENOMIC DNA]</scope>
    <source>
        <strain evidence="4 5">KACC 16571</strain>
    </source>
</reference>
<dbReference type="EMBL" id="CP117167">
    <property type="protein sequence ID" value="WCT12932.1"/>
    <property type="molecule type" value="Genomic_DNA"/>
</dbReference>
<feature type="chain" id="PRO_5045465913" evidence="2">
    <location>
        <begin position="23"/>
        <end position="235"/>
    </location>
</feature>
<evidence type="ECO:0000256" key="2">
    <source>
        <dbReference type="SAM" id="SignalP"/>
    </source>
</evidence>
<evidence type="ECO:0000259" key="3">
    <source>
        <dbReference type="Pfam" id="PF10988"/>
    </source>
</evidence>
<evidence type="ECO:0000256" key="1">
    <source>
        <dbReference type="SAM" id="MobiDB-lite"/>
    </source>
</evidence>
<evidence type="ECO:0000313" key="5">
    <source>
        <dbReference type="Proteomes" id="UP001216139"/>
    </source>
</evidence>
<evidence type="ECO:0000313" key="4">
    <source>
        <dbReference type="EMBL" id="WCT12932.1"/>
    </source>
</evidence>
<feature type="region of interest" description="Disordered" evidence="1">
    <location>
        <begin position="206"/>
        <end position="235"/>
    </location>
</feature>
<dbReference type="PANTHER" id="PTHR39200:SF1">
    <property type="entry name" value="AUTO-TRANSPORTER ADHESIN HEAD GIN DOMAIN-CONTAINING PROTEIN-RELATED"/>
    <property type="match status" value="1"/>
</dbReference>
<organism evidence="4 5">
    <name type="scientific">Mucilaginibacter jinjuensis</name>
    <dbReference type="NCBI Taxonomy" id="1176721"/>
    <lineage>
        <taxon>Bacteria</taxon>
        <taxon>Pseudomonadati</taxon>
        <taxon>Bacteroidota</taxon>
        <taxon>Sphingobacteriia</taxon>
        <taxon>Sphingobacteriales</taxon>
        <taxon>Sphingobacteriaceae</taxon>
        <taxon>Mucilaginibacter</taxon>
    </lineage>
</organism>
<keyword evidence="5" id="KW-1185">Reference proteome</keyword>
<protein>
    <submittedName>
        <fullName evidence="4">DUF2807 domain-containing protein</fullName>
    </submittedName>
</protein>
<dbReference type="PANTHER" id="PTHR39200">
    <property type="entry name" value="HYPOTHETICAL EXPORTED PROTEIN"/>
    <property type="match status" value="1"/>
</dbReference>
<name>A0ABY7T988_9SPHI</name>
<feature type="signal peptide" evidence="2">
    <location>
        <begin position="1"/>
        <end position="22"/>
    </location>
</feature>
<keyword evidence="2" id="KW-0732">Signal</keyword>
<dbReference type="Gene3D" id="2.160.20.120">
    <property type="match status" value="1"/>
</dbReference>
<dbReference type="InterPro" id="IPR021255">
    <property type="entry name" value="DUF2807"/>
</dbReference>
<feature type="compositionally biased region" description="Low complexity" evidence="1">
    <location>
        <begin position="216"/>
        <end position="235"/>
    </location>
</feature>
<accession>A0ABY7T988</accession>
<gene>
    <name evidence="4" type="ORF">PQO05_03160</name>
</gene>
<feature type="domain" description="Putative auto-transporter adhesin head GIN" evidence="3">
    <location>
        <begin position="32"/>
        <end position="219"/>
    </location>
</feature>
<proteinExistence type="predicted"/>
<dbReference type="RefSeq" id="WP_273631205.1">
    <property type="nucleotide sequence ID" value="NZ_CP117167.1"/>
</dbReference>
<dbReference type="Pfam" id="PF10988">
    <property type="entry name" value="DUF2807"/>
    <property type="match status" value="1"/>
</dbReference>
<dbReference type="Proteomes" id="UP001216139">
    <property type="component" value="Chromosome"/>
</dbReference>
<sequence>MKALTKILFALILIAGVNSAFADTQDRHLTGFKGVDVQGSFDVYITQGANESVKVEAPGDIIERIKTEVNSGVLKIYNKGNSSDWNFNLFGSHKKVVIYVVAKDLNSIGVSGSGDVFFKGGITTPSLKLRVSGSGDVNGKVQVKELETSVSGSGDVRVTGSAASSDVHVSGSGDFRGGDLITVSTAVRVSGSGDASVNASTKIDASVSGSGDVRYSGNPKSVSKSKSGSGDISGH</sequence>